<evidence type="ECO:0000256" key="10">
    <source>
        <dbReference type="RuleBase" id="RU003657"/>
    </source>
</evidence>
<dbReference type="Gene3D" id="3.20.20.70">
    <property type="entry name" value="Aldolase class I"/>
    <property type="match status" value="1"/>
</dbReference>
<comment type="similarity">
    <text evidence="2 9 10">Belongs to the HisA/HisF family.</text>
</comment>
<dbReference type="PANTHER" id="PTHR21235:SF2">
    <property type="entry name" value="IMIDAZOLE GLYCEROL PHOSPHATE SYNTHASE HISHF"/>
    <property type="match status" value="1"/>
</dbReference>
<dbReference type="InterPro" id="IPR013785">
    <property type="entry name" value="Aldolase_TIM"/>
</dbReference>
<protein>
    <recommendedName>
        <fullName evidence="9">Imidazole glycerol phosphate synthase subunit HisF</fullName>
        <ecNumber evidence="9">4.3.2.10</ecNumber>
    </recommendedName>
    <alternativeName>
        <fullName evidence="9">IGP synthase cyclase subunit</fullName>
    </alternativeName>
    <alternativeName>
        <fullName evidence="9">IGP synthase subunit HisF</fullName>
    </alternativeName>
    <alternativeName>
        <fullName evidence="9">ImGP synthase subunit HisF</fullName>
        <shortName evidence="9">IGPS subunit HisF</shortName>
    </alternativeName>
</protein>
<comment type="subunit">
    <text evidence="3 9">Heterodimer of HisH and HisF.</text>
</comment>
<evidence type="ECO:0000256" key="4">
    <source>
        <dbReference type="ARBA" id="ARBA00022605"/>
    </source>
</evidence>
<dbReference type="Proteomes" id="UP001501509">
    <property type="component" value="Unassembled WGS sequence"/>
</dbReference>
<comment type="catalytic activity">
    <reaction evidence="8 9">
        <text>5-[(5-phospho-1-deoxy-D-ribulos-1-ylimino)methylamino]-1-(5-phospho-beta-D-ribosyl)imidazole-4-carboxamide + L-glutamine = D-erythro-1-(imidazol-4-yl)glycerol 3-phosphate + 5-amino-1-(5-phospho-beta-D-ribosyl)imidazole-4-carboxamide + L-glutamate + H(+)</text>
        <dbReference type="Rhea" id="RHEA:24793"/>
        <dbReference type="ChEBI" id="CHEBI:15378"/>
        <dbReference type="ChEBI" id="CHEBI:29985"/>
        <dbReference type="ChEBI" id="CHEBI:58278"/>
        <dbReference type="ChEBI" id="CHEBI:58359"/>
        <dbReference type="ChEBI" id="CHEBI:58475"/>
        <dbReference type="ChEBI" id="CHEBI:58525"/>
        <dbReference type="EC" id="4.3.2.10"/>
    </reaction>
</comment>
<feature type="active site" evidence="9">
    <location>
        <position position="12"/>
    </location>
</feature>
<name>A0ABN3PHT8_9ACTN</name>
<comment type="caution">
    <text evidence="11">The sequence shown here is derived from an EMBL/GenBank/DDBJ whole genome shotgun (WGS) entry which is preliminary data.</text>
</comment>
<comment type="pathway">
    <text evidence="1 9">Amino-acid biosynthesis; L-histidine biosynthesis; L-histidine from 5-phospho-alpha-D-ribose 1-diphosphate: step 5/9.</text>
</comment>
<dbReference type="Pfam" id="PF00977">
    <property type="entry name" value="His_biosynth"/>
    <property type="match status" value="1"/>
</dbReference>
<dbReference type="EMBL" id="BAAATD010000001">
    <property type="protein sequence ID" value="GAA2579828.1"/>
    <property type="molecule type" value="Genomic_DNA"/>
</dbReference>
<comment type="function">
    <text evidence="7 9">IGPS catalyzes the conversion of PRFAR and glutamine to IGP, AICAR and glutamate. The HisF subunit catalyzes the cyclization activity that produces IGP and AICAR from PRFAR using the ammonia provided by the HisH subunit.</text>
</comment>
<dbReference type="NCBIfam" id="TIGR00735">
    <property type="entry name" value="hisF"/>
    <property type="match status" value="1"/>
</dbReference>
<keyword evidence="9" id="KW-0963">Cytoplasm</keyword>
<dbReference type="CDD" id="cd04731">
    <property type="entry name" value="HisF"/>
    <property type="match status" value="1"/>
</dbReference>
<dbReference type="InterPro" id="IPR011060">
    <property type="entry name" value="RibuloseP-bd_barrel"/>
</dbReference>
<evidence type="ECO:0000256" key="6">
    <source>
        <dbReference type="ARBA" id="ARBA00023239"/>
    </source>
</evidence>
<organism evidence="11 12">
    <name type="scientific">Actinomadura fulvescens</name>
    <dbReference type="NCBI Taxonomy" id="46160"/>
    <lineage>
        <taxon>Bacteria</taxon>
        <taxon>Bacillati</taxon>
        <taxon>Actinomycetota</taxon>
        <taxon>Actinomycetes</taxon>
        <taxon>Streptosporangiales</taxon>
        <taxon>Thermomonosporaceae</taxon>
        <taxon>Actinomadura</taxon>
    </lineage>
</organism>
<evidence type="ECO:0000256" key="5">
    <source>
        <dbReference type="ARBA" id="ARBA00023102"/>
    </source>
</evidence>
<evidence type="ECO:0000256" key="1">
    <source>
        <dbReference type="ARBA" id="ARBA00005091"/>
    </source>
</evidence>
<evidence type="ECO:0000256" key="9">
    <source>
        <dbReference type="HAMAP-Rule" id="MF_01013"/>
    </source>
</evidence>
<evidence type="ECO:0000256" key="2">
    <source>
        <dbReference type="ARBA" id="ARBA00009667"/>
    </source>
</evidence>
<evidence type="ECO:0000313" key="12">
    <source>
        <dbReference type="Proteomes" id="UP001501509"/>
    </source>
</evidence>
<feature type="active site" evidence="9">
    <location>
        <position position="131"/>
    </location>
</feature>
<accession>A0ABN3PHT8</accession>
<dbReference type="InterPro" id="IPR050064">
    <property type="entry name" value="IGPS_HisA/HisF"/>
</dbReference>
<dbReference type="InterPro" id="IPR006062">
    <property type="entry name" value="His_biosynth"/>
</dbReference>
<keyword evidence="12" id="KW-1185">Reference proteome</keyword>
<gene>
    <name evidence="11" type="primary">hisF_1</name>
    <name evidence="9" type="synonym">hisF</name>
    <name evidence="11" type="ORF">GCM10010411_10480</name>
</gene>
<reference evidence="11 12" key="1">
    <citation type="journal article" date="2019" name="Int. J. Syst. Evol. Microbiol.">
        <title>The Global Catalogue of Microorganisms (GCM) 10K type strain sequencing project: providing services to taxonomists for standard genome sequencing and annotation.</title>
        <authorList>
            <consortium name="The Broad Institute Genomics Platform"/>
            <consortium name="The Broad Institute Genome Sequencing Center for Infectious Disease"/>
            <person name="Wu L."/>
            <person name="Ma J."/>
        </authorList>
    </citation>
    <scope>NUCLEOTIDE SEQUENCE [LARGE SCALE GENOMIC DNA]</scope>
    <source>
        <strain evidence="11 12">JCM 6833</strain>
    </source>
</reference>
<evidence type="ECO:0000256" key="3">
    <source>
        <dbReference type="ARBA" id="ARBA00011152"/>
    </source>
</evidence>
<dbReference type="EC" id="4.3.2.10" evidence="9"/>
<dbReference type="PANTHER" id="PTHR21235">
    <property type="entry name" value="IMIDAZOLE GLYCEROL PHOSPHATE SYNTHASE SUBUNIT HISF/H IGP SYNTHASE SUBUNIT HISF/H"/>
    <property type="match status" value="1"/>
</dbReference>
<dbReference type="RefSeq" id="WP_344538134.1">
    <property type="nucleotide sequence ID" value="NZ_BAAATD010000001.1"/>
</dbReference>
<keyword evidence="5 9" id="KW-0368">Histidine biosynthesis</keyword>
<keyword evidence="4 9" id="KW-0028">Amino-acid biosynthesis</keyword>
<sequence length="256" mass="27249">MTVAVRVIPCLDVDAGRVVKGVNFQNLRDAGDPVELARRYDAEGADELTFLDITASSGDRETTYDVVRRTAEQVFIPLTVGGGIRAVDDVDRLLRAGADKVSVNTAAIARPEFLREAAHRFGSQCIVLSVDARRVTEGIHTESGYEVTTHGGRKGTGIDAIEWARRGQELGVGEILLNSMDADGTKNGFDLEMLRRVRAAVSVPVIASGGAGALEHFAPAVDAGADAVLAASVFHFGDLKISEVKDTLRASGHPVR</sequence>
<proteinExistence type="inferred from homology"/>
<dbReference type="SUPFAM" id="SSF51366">
    <property type="entry name" value="Ribulose-phoshate binding barrel"/>
    <property type="match status" value="1"/>
</dbReference>
<evidence type="ECO:0000256" key="7">
    <source>
        <dbReference type="ARBA" id="ARBA00025475"/>
    </source>
</evidence>
<keyword evidence="6 9" id="KW-0456">Lyase</keyword>
<dbReference type="HAMAP" id="MF_01013">
    <property type="entry name" value="HisF"/>
    <property type="match status" value="1"/>
</dbReference>
<dbReference type="InterPro" id="IPR004651">
    <property type="entry name" value="HisF"/>
</dbReference>
<evidence type="ECO:0000256" key="8">
    <source>
        <dbReference type="ARBA" id="ARBA00047838"/>
    </source>
</evidence>
<evidence type="ECO:0000313" key="11">
    <source>
        <dbReference type="EMBL" id="GAA2579828.1"/>
    </source>
</evidence>
<comment type="subcellular location">
    <subcellularLocation>
        <location evidence="9">Cytoplasm</location>
    </subcellularLocation>
</comment>